<dbReference type="Proteomes" id="UP001276229">
    <property type="component" value="Unassembled WGS sequence"/>
</dbReference>
<evidence type="ECO:0000313" key="3">
    <source>
        <dbReference type="EMBL" id="MDX5038056.1"/>
    </source>
</evidence>
<dbReference type="EMBL" id="CP017088">
    <property type="protein sequence ID" value="ASW49588.1"/>
    <property type="molecule type" value="Genomic_DNA"/>
</dbReference>
<dbReference type="EMBL" id="JAWWZK010000012">
    <property type="protein sequence ID" value="MDX5038056.1"/>
    <property type="molecule type" value="Genomic_DNA"/>
</dbReference>
<dbReference type="Proteomes" id="UP001270004">
    <property type="component" value="Unassembled WGS sequence"/>
</dbReference>
<dbReference type="SUPFAM" id="SSF52540">
    <property type="entry name" value="P-loop containing nucleoside triphosphate hydrolases"/>
    <property type="match status" value="1"/>
</dbReference>
<dbReference type="EMBL" id="JAUTFL010000001">
    <property type="protein sequence ID" value="MDW8644710.1"/>
    <property type="molecule type" value="Genomic_DNA"/>
</dbReference>
<name>A0A3Q8B7V7_STRSU</name>
<organism evidence="1">
    <name type="scientific">Streptococcus suis</name>
    <dbReference type="NCBI Taxonomy" id="1307"/>
    <lineage>
        <taxon>Bacteria</taxon>
        <taxon>Bacillati</taxon>
        <taxon>Bacillota</taxon>
        <taxon>Bacilli</taxon>
        <taxon>Lactobacillales</taxon>
        <taxon>Streptococcaceae</taxon>
        <taxon>Streptococcus</taxon>
    </lineage>
</organism>
<evidence type="ECO:0000313" key="1">
    <source>
        <dbReference type="EMBL" id="ASW49588.1"/>
    </source>
</evidence>
<reference evidence="1" key="1">
    <citation type="submission" date="2016-08" db="EMBL/GenBank/DDBJ databases">
        <title>Streptococcus suis SRD478 Genome sequencing and assembly.</title>
        <authorList>
            <person name="Nicholson T.L."/>
            <person name="Bayles D.O."/>
            <person name="Shore S.M."/>
        </authorList>
    </citation>
    <scope>NUCLEOTIDE SEQUENCE [LARGE SCALE GENOMIC DNA]</scope>
    <source>
        <strain evidence="1">SRD478</strain>
    </source>
</reference>
<sequence>MLIISLIENLLIEKLGNYFRGIFGKMRLKWFTKRLKNEIEYSVLKQYGNEIYYLDFDQFLIEQDVLNKIIINFLNQDILQSKTINQSVDFYINLFIEKYPKYKLYNSKIKQILQKYFEIIFRQLNKIGTPESQALCRTIREIIDGIDRQLQHITAIVDDNNAMLKQVVDDNNAMLKQVVDGNFRMRSYIETLLTTLGDSFDQSNYFERSLFQDTEGSKEKDSLDTLLQYRKVVLKGEAGFGKTFEIFKLINQLCAKYSNYQLIPVYVPLVEYVDGLGTLFEIIQSKMEPFCEGNSKEAINQLFANNQLALFFDGIDDIIDERKRLKFFSEVNQLMTQYKQNFFFFTTRNNRYKNELGEEKNFFLTNLTDGMIQSDLIRLGWYSNLPKAYLELFRNPLFYKIGKTVLANRQNKELFNRTQIFTEYFENNYRYKNSYSELSLHETLNLFGKFSYEHFDRSSFTYSEVDKIISAYPVSTPNKRNIIDYFINFGIFSTSDRINFSHKLFKEFCAAYYITNNLTVSSNTELLEKLIHNEEWREVVIFISGLFSTIDEQDKFLDYVLQHNLPLYIECINSKNDLLRNNGITDLTMEENIGRILSEIHKTYSFIVENYFHPISEQFEPFITENQVDSKIGITGSIVENSLYYWFDIVDKSVPDVKVVSSNLLSQARQEYQATIFFKTTRMVQHSTNLELSGFIGDSGRKIAVELIKSNLKDILEKQSLPASNYILCELLKNTKGRLPWLKDIDELPLMDKKVRKIIEEILQDCPKVASFTTSEGVELFSLNKLLTILLHSGVNYNNSIIPGRDIDYSESNGLTMNLYSTKRKIEIVETFFNFAEASYLEMVKCNFPNIYRYFSKFQDMPYKLLITYKDYEMDPWICYYRVACSGDRNLVEVSLGDSFKDYESANDEILQSYQLLGRIPKNSSLYRSAFSNLLFSRNSSENTPLSNHVYEEIRNSLEEIFGKI</sequence>
<evidence type="ECO:0000313" key="2">
    <source>
        <dbReference type="EMBL" id="MDW8644710.1"/>
    </source>
</evidence>
<dbReference type="Gene3D" id="3.40.50.300">
    <property type="entry name" value="P-loop containing nucleotide triphosphate hydrolases"/>
    <property type="match status" value="1"/>
</dbReference>
<dbReference type="Proteomes" id="UP000323128">
    <property type="component" value="Chromosome"/>
</dbReference>
<gene>
    <name evidence="1" type="ORF">A7J08_04585</name>
    <name evidence="2" type="ORF">Q7V66_00840</name>
    <name evidence="3" type="ORF">SHY70_07155</name>
</gene>
<dbReference type="RefSeq" id="WP_148115728.1">
    <property type="nucleotide sequence ID" value="NZ_CP030010.1"/>
</dbReference>
<proteinExistence type="predicted"/>
<dbReference type="InterPro" id="IPR027417">
    <property type="entry name" value="P-loop_NTPase"/>
</dbReference>
<reference evidence="3" key="3">
    <citation type="submission" date="2023-11" db="EMBL/GenBank/DDBJ databases">
        <title>Antimicrobial resistance in invasive Streptococcus suis isolated in Spain and the associated genetic mechanisms.</title>
        <authorList>
            <person name="Uruen C."/>
            <person name="Arenas J.A."/>
        </authorList>
    </citation>
    <scope>NUCLEOTIDE SEQUENCE</scope>
    <source>
        <strain evidence="3">Ss_70</strain>
    </source>
</reference>
<reference evidence="2" key="2">
    <citation type="submission" date="2023-07" db="EMBL/GenBank/DDBJ databases">
        <title>Characterization of virulence traits, antimicrobial resistance genes carried by mobile genetic elements and competence in Streptococcus suis strains isolated in France.</title>
        <authorList>
            <person name="Dechene-Tempier M."/>
            <person name="Marois-Crehan C."/>
            <person name="De Boisseson C."/>
            <person name="Lucas P."/>
            <person name="Bougeard S."/>
            <person name="Libante V."/>
            <person name="Payot S."/>
        </authorList>
    </citation>
    <scope>NUCLEOTIDE SEQUENCE</scope>
    <source>
        <strain evidence="2">1551</strain>
    </source>
</reference>
<accession>A0A3Q8B7V7</accession>
<protein>
    <recommendedName>
        <fullName evidence="4">NACHT domain-containing protein</fullName>
    </recommendedName>
</protein>
<evidence type="ECO:0008006" key="4">
    <source>
        <dbReference type="Google" id="ProtNLM"/>
    </source>
</evidence>
<dbReference type="AlphaFoldDB" id="A0A3Q8B7V7"/>